<dbReference type="KEGG" id="caby:Cabys_58"/>
<dbReference type="RefSeq" id="WP_006927532.1">
    <property type="nucleotide sequence ID" value="NZ_CM001402.1"/>
</dbReference>
<dbReference type="AlphaFoldDB" id="H1XUN4"/>
<dbReference type="Pfam" id="PF01863">
    <property type="entry name" value="YgjP-like"/>
    <property type="match status" value="1"/>
</dbReference>
<dbReference type="Proteomes" id="UP000004671">
    <property type="component" value="Chromosome"/>
</dbReference>
<dbReference type="InParanoid" id="H1XUN4"/>
<name>H1XUN4_CALAY</name>
<dbReference type="PANTHER" id="PTHR30399">
    <property type="entry name" value="UNCHARACTERIZED PROTEIN YGJP"/>
    <property type="match status" value="1"/>
</dbReference>
<dbReference type="InterPro" id="IPR002725">
    <property type="entry name" value="YgjP-like_metallopeptidase"/>
</dbReference>
<reference evidence="3 4" key="1">
    <citation type="submission" date="2011-09" db="EMBL/GenBank/DDBJ databases">
        <title>The permanent draft genome of Caldithrix abyssi DSM 13497.</title>
        <authorList>
            <consortium name="US DOE Joint Genome Institute (JGI-PGF)"/>
            <person name="Lucas S."/>
            <person name="Han J."/>
            <person name="Lapidus A."/>
            <person name="Bruce D."/>
            <person name="Goodwin L."/>
            <person name="Pitluck S."/>
            <person name="Peters L."/>
            <person name="Kyrpides N."/>
            <person name="Mavromatis K."/>
            <person name="Ivanova N."/>
            <person name="Mikhailova N."/>
            <person name="Chertkov O."/>
            <person name="Detter J.C."/>
            <person name="Tapia R."/>
            <person name="Han C."/>
            <person name="Land M."/>
            <person name="Hauser L."/>
            <person name="Markowitz V."/>
            <person name="Cheng J.-F."/>
            <person name="Hugenholtz P."/>
            <person name="Woyke T."/>
            <person name="Wu D."/>
            <person name="Spring S."/>
            <person name="Brambilla E."/>
            <person name="Klenk H.-P."/>
            <person name="Eisen J.A."/>
        </authorList>
    </citation>
    <scope>NUCLEOTIDE SEQUENCE [LARGE SCALE GENOMIC DNA]</scope>
    <source>
        <strain evidence="3 4">DSM 13497</strain>
    </source>
</reference>
<feature type="domain" description="YgjP-like metallopeptidase" evidence="1">
    <location>
        <begin position="13"/>
        <end position="215"/>
    </location>
</feature>
<dbReference type="OrthoDB" id="9811177at2"/>
<dbReference type="InterPro" id="IPR053136">
    <property type="entry name" value="UTP_pyrophosphatase-like"/>
</dbReference>
<dbReference type="Proteomes" id="UP000183868">
    <property type="component" value="Chromosome"/>
</dbReference>
<dbReference type="CDD" id="cd07344">
    <property type="entry name" value="M48_yhfN_like"/>
    <property type="match status" value="1"/>
</dbReference>
<keyword evidence="4" id="KW-1185">Reference proteome</keyword>
<dbReference type="PaxDb" id="880073-Calab_0896"/>
<protein>
    <recommendedName>
        <fullName evidence="1">YgjP-like metallopeptidase domain-containing protein</fullName>
    </recommendedName>
</protein>
<dbReference type="Gene3D" id="3.30.2010.10">
    <property type="entry name" value="Metalloproteases ('zincins'), catalytic domain"/>
    <property type="match status" value="1"/>
</dbReference>
<evidence type="ECO:0000259" key="1">
    <source>
        <dbReference type="Pfam" id="PF01863"/>
    </source>
</evidence>
<evidence type="ECO:0000313" key="5">
    <source>
        <dbReference type="Proteomes" id="UP000183868"/>
    </source>
</evidence>
<dbReference type="EMBL" id="CP018099">
    <property type="protein sequence ID" value="APF16809.1"/>
    <property type="molecule type" value="Genomic_DNA"/>
</dbReference>
<dbReference type="HOGENOM" id="CLU_065947_2_2_0"/>
<sequence>MDFQYSVKYSDRKTITITVERDRRVVVKAPRGTPEEKIAAIVESNKLWIYEKLKSAQKYSSKIEYKEFVSGETVLYLGKRYRLEIVNNAEESIRFAGKFIVAAVSAERASEVFKEWYKKQAQKIIPERVQRYASNLGVTYNEVLISDLKYRWGSCTPKNNLNFNWRLIKAPMFVIDYVVVHELAHLLESNHTSRFWTIVETQVPNLKKAQKWLNEYGIVLERSF</sequence>
<gene>
    <name evidence="2" type="ORF">Cabys_58</name>
    <name evidence="3" type="ORF">Calab_0896</name>
</gene>
<dbReference type="STRING" id="880073.Cabys_58"/>
<evidence type="ECO:0000313" key="2">
    <source>
        <dbReference type="EMBL" id="APF16809.1"/>
    </source>
</evidence>
<dbReference type="eggNOG" id="COG1451">
    <property type="taxonomic scope" value="Bacteria"/>
</dbReference>
<reference evidence="2 5" key="2">
    <citation type="submission" date="2016-11" db="EMBL/GenBank/DDBJ databases">
        <title>Genomic analysis of Caldithrix abyssi and proposal of a novel bacterial phylum Caldithrichaeota.</title>
        <authorList>
            <person name="Kublanov I."/>
            <person name="Sigalova O."/>
            <person name="Gavrilov S."/>
            <person name="Lebedinsky A."/>
            <person name="Ivanova N."/>
            <person name="Daum C."/>
            <person name="Reddy T."/>
            <person name="Klenk H.P."/>
            <person name="Goker M."/>
            <person name="Reva O."/>
            <person name="Miroshnichenko M."/>
            <person name="Kyprides N."/>
            <person name="Woyke T."/>
            <person name="Gelfand M."/>
        </authorList>
    </citation>
    <scope>NUCLEOTIDE SEQUENCE [LARGE SCALE GENOMIC DNA]</scope>
    <source>
        <strain evidence="2 5">LF13</strain>
    </source>
</reference>
<proteinExistence type="predicted"/>
<organism evidence="3 4">
    <name type="scientific">Caldithrix abyssi DSM 13497</name>
    <dbReference type="NCBI Taxonomy" id="880073"/>
    <lineage>
        <taxon>Bacteria</taxon>
        <taxon>Pseudomonadati</taxon>
        <taxon>Calditrichota</taxon>
        <taxon>Calditrichia</taxon>
        <taxon>Calditrichales</taxon>
        <taxon>Calditrichaceae</taxon>
        <taxon>Caldithrix</taxon>
    </lineage>
</organism>
<dbReference type="EMBL" id="CM001402">
    <property type="protein sequence ID" value="EHO40533.1"/>
    <property type="molecule type" value="Genomic_DNA"/>
</dbReference>
<evidence type="ECO:0000313" key="3">
    <source>
        <dbReference type="EMBL" id="EHO40533.1"/>
    </source>
</evidence>
<evidence type="ECO:0000313" key="4">
    <source>
        <dbReference type="Proteomes" id="UP000004671"/>
    </source>
</evidence>
<dbReference type="PANTHER" id="PTHR30399:SF1">
    <property type="entry name" value="UTP PYROPHOSPHATASE"/>
    <property type="match status" value="1"/>
</dbReference>
<accession>H1XUN4</accession>